<evidence type="ECO:0000313" key="5">
    <source>
        <dbReference type="Proteomes" id="UP000029864"/>
    </source>
</evidence>
<dbReference type="eggNOG" id="COG3064">
    <property type="taxonomic scope" value="Bacteria"/>
</dbReference>
<sequence length="397" mass="40870">MFAVRGSTMTSRPTLRRPSLSILTWVMLAASVLLVVLGTATSGLSGLLLMTGLIGALTALYALVTGRKSWATIPSRKFAAVALAGSLVVTIIGASVAPATVEDAPAAASDVSTSVPTPTPAPTDAAPLDPDTPSGASADPSVVVADPSATDLVATALLATLAVKGRAAKTGYDRTESFGSAWLDVDQNGCDTRNDILARDLTNIVKSGECRVLTGTLQGPYTGKTISFMRGEDTSSLVQIDHVVALSNAWQTGAQQLTQAERESLANDPLNLLAVDGPTNSSKGDGDSATWLPPQKSYRCAYVARQISVKASYGLWVTSSEQDSMTRILATCPEQRAATSGFAPAEPAPAPPVESAPAEVYYENCTAARAAGAAPVQAGDAGYGRHLDRDGDGTGCE</sequence>
<dbReference type="SMART" id="SM00894">
    <property type="entry name" value="Excalibur"/>
    <property type="match status" value="1"/>
</dbReference>
<feature type="transmembrane region" description="Helical" evidence="2">
    <location>
        <begin position="78"/>
        <end position="97"/>
    </location>
</feature>
<reference evidence="4 5" key="1">
    <citation type="submission" date="2014-08" db="EMBL/GenBank/DDBJ databases">
        <authorList>
            <person name="Sisinthy S."/>
        </authorList>
    </citation>
    <scope>NUCLEOTIDE SEQUENCE [LARGE SCALE GENOMIC DNA]</scope>
    <source>
        <strain evidence="4 5">RuG17</strain>
    </source>
</reference>
<feature type="transmembrane region" description="Helical" evidence="2">
    <location>
        <begin position="20"/>
        <end position="40"/>
    </location>
</feature>
<dbReference type="InterPro" id="IPR011089">
    <property type="entry name" value="GmrSD_C"/>
</dbReference>
<name>A0A099JLZ8_9MICO</name>
<feature type="region of interest" description="Disordered" evidence="1">
    <location>
        <begin position="373"/>
        <end position="397"/>
    </location>
</feature>
<dbReference type="Proteomes" id="UP000029864">
    <property type="component" value="Unassembled WGS sequence"/>
</dbReference>
<protein>
    <recommendedName>
        <fullName evidence="3">Excalibur calcium-binding domain-containing protein</fullName>
    </recommendedName>
</protein>
<evidence type="ECO:0000313" key="4">
    <source>
        <dbReference type="EMBL" id="KGJ79424.1"/>
    </source>
</evidence>
<keyword evidence="5" id="KW-1185">Reference proteome</keyword>
<evidence type="ECO:0000256" key="2">
    <source>
        <dbReference type="SAM" id="Phobius"/>
    </source>
</evidence>
<dbReference type="InterPro" id="IPR008613">
    <property type="entry name" value="Excalibur_Ca-bd_domain"/>
</dbReference>
<dbReference type="EMBL" id="JPXF01000014">
    <property type="protein sequence ID" value="KGJ79424.1"/>
    <property type="molecule type" value="Genomic_DNA"/>
</dbReference>
<organism evidence="4 5">
    <name type="scientific">Cryobacterium roopkundense</name>
    <dbReference type="NCBI Taxonomy" id="1001240"/>
    <lineage>
        <taxon>Bacteria</taxon>
        <taxon>Bacillati</taxon>
        <taxon>Actinomycetota</taxon>
        <taxon>Actinomycetes</taxon>
        <taxon>Micrococcales</taxon>
        <taxon>Microbacteriaceae</taxon>
        <taxon>Cryobacterium</taxon>
    </lineage>
</organism>
<proteinExistence type="predicted"/>
<keyword evidence="2" id="KW-1133">Transmembrane helix</keyword>
<dbReference type="Pfam" id="PF05901">
    <property type="entry name" value="Excalibur"/>
    <property type="match status" value="1"/>
</dbReference>
<evidence type="ECO:0000256" key="1">
    <source>
        <dbReference type="SAM" id="MobiDB-lite"/>
    </source>
</evidence>
<dbReference type="eggNOG" id="COG2356">
    <property type="taxonomic scope" value="Bacteria"/>
</dbReference>
<keyword evidence="2" id="KW-0812">Transmembrane</keyword>
<gene>
    <name evidence="4" type="ORF">GY21_05285</name>
</gene>
<dbReference type="AlphaFoldDB" id="A0A099JLZ8"/>
<feature type="domain" description="Excalibur calcium-binding" evidence="3">
    <location>
        <begin position="361"/>
        <end position="397"/>
    </location>
</feature>
<evidence type="ECO:0000259" key="3">
    <source>
        <dbReference type="SMART" id="SM00894"/>
    </source>
</evidence>
<feature type="compositionally biased region" description="Low complexity" evidence="1">
    <location>
        <begin position="108"/>
        <end position="134"/>
    </location>
</feature>
<dbReference type="PANTHER" id="PTHR24094">
    <property type="entry name" value="SECRETED PROTEIN"/>
    <property type="match status" value="1"/>
</dbReference>
<feature type="compositionally biased region" description="Basic and acidic residues" evidence="1">
    <location>
        <begin position="383"/>
        <end position="397"/>
    </location>
</feature>
<keyword evidence="2" id="KW-0472">Membrane</keyword>
<dbReference type="STRING" id="1001240.GY21_05285"/>
<feature type="transmembrane region" description="Helical" evidence="2">
    <location>
        <begin position="46"/>
        <end position="66"/>
    </location>
</feature>
<accession>A0A099JLZ8</accession>
<comment type="caution">
    <text evidence="4">The sequence shown here is derived from an EMBL/GenBank/DDBJ whole genome shotgun (WGS) entry which is preliminary data.</text>
</comment>
<feature type="region of interest" description="Disordered" evidence="1">
    <location>
        <begin position="108"/>
        <end position="141"/>
    </location>
</feature>
<dbReference type="PANTHER" id="PTHR24094:SF15">
    <property type="entry name" value="AMP-DEPENDENT SYNTHETASE_LIGASE DOMAIN-CONTAINING PROTEIN-RELATED"/>
    <property type="match status" value="1"/>
</dbReference>
<dbReference type="Pfam" id="PF07510">
    <property type="entry name" value="GmrSD_C"/>
    <property type="match status" value="1"/>
</dbReference>